<dbReference type="AlphaFoldDB" id="A0A6H9YA88"/>
<proteinExistence type="predicted"/>
<comment type="caution">
    <text evidence="2">The sequence shown here is derived from an EMBL/GenBank/DDBJ whole genome shotgun (WGS) entry which is preliminary data.</text>
</comment>
<feature type="transmembrane region" description="Helical" evidence="1">
    <location>
        <begin position="161"/>
        <end position="184"/>
    </location>
</feature>
<feature type="transmembrane region" description="Helical" evidence="1">
    <location>
        <begin position="31"/>
        <end position="54"/>
    </location>
</feature>
<dbReference type="OrthoDB" id="3543267at2"/>
<accession>A0A6H9YA88</accession>
<reference evidence="2 3" key="1">
    <citation type="submission" date="2019-09" db="EMBL/GenBank/DDBJ databases">
        <title>Actinomadura physcomitrii sp. nov., a novel actinomycete isolated from moss [Physcomitrium sphaericum (Ludw) Fuernr].</title>
        <authorList>
            <person name="Zhuang X."/>
            <person name="Liu C."/>
        </authorList>
    </citation>
    <scope>NUCLEOTIDE SEQUENCE [LARGE SCALE GENOMIC DNA]</scope>
    <source>
        <strain evidence="2 3">HMC1</strain>
    </source>
</reference>
<evidence type="ECO:0000256" key="1">
    <source>
        <dbReference type="SAM" id="Phobius"/>
    </source>
</evidence>
<evidence type="ECO:0000313" key="3">
    <source>
        <dbReference type="Proteomes" id="UP000468735"/>
    </source>
</evidence>
<keyword evidence="1" id="KW-0812">Transmembrane</keyword>
<dbReference type="Proteomes" id="UP000468735">
    <property type="component" value="Unassembled WGS sequence"/>
</dbReference>
<organism evidence="2 3">
    <name type="scientific">Actinomadura rudentiformis</name>
    <dbReference type="NCBI Taxonomy" id="359158"/>
    <lineage>
        <taxon>Bacteria</taxon>
        <taxon>Bacillati</taxon>
        <taxon>Actinomycetota</taxon>
        <taxon>Actinomycetes</taxon>
        <taxon>Streptosporangiales</taxon>
        <taxon>Thermomonosporaceae</taxon>
        <taxon>Actinomadura</taxon>
    </lineage>
</organism>
<dbReference type="EMBL" id="WBMT01000029">
    <property type="protein sequence ID" value="KAB2340597.1"/>
    <property type="molecule type" value="Genomic_DNA"/>
</dbReference>
<evidence type="ECO:0000313" key="2">
    <source>
        <dbReference type="EMBL" id="KAB2340597.1"/>
    </source>
</evidence>
<gene>
    <name evidence="2" type="ORF">F8566_44555</name>
</gene>
<keyword evidence="3" id="KW-1185">Reference proteome</keyword>
<name>A0A6H9YA88_9ACTN</name>
<keyword evidence="1" id="KW-1133">Transmembrane helix</keyword>
<keyword evidence="1" id="KW-0472">Membrane</keyword>
<sequence length="203" mass="22403">MRKQPTVAVVRLCFMNVSLLRSPQLRPRRRWFVVAMAFALGWLAFVAWGFHAFVFSALPQRTFAAGETVSMRLDPGERMGFYVDQRGTPGDRCQAYDQSGRPVPVQPETSQVTLTIKSTTWHGLWRLDVPVAGTYRLTCLKNASNADARYAVGSQPQVSDLATAVVGGFTCFGAAAATTIVVLIRRNAHRRQLTQIPAATPPH</sequence>
<dbReference type="RefSeq" id="WP_151569563.1">
    <property type="nucleotide sequence ID" value="NZ_WBMT01000029.1"/>
</dbReference>
<protein>
    <submittedName>
        <fullName evidence="2">Uncharacterized protein</fullName>
    </submittedName>
</protein>